<accession>A0A4U8Q9T2</accession>
<comment type="caution">
    <text evidence="4">The sequence shown here is derived from an EMBL/GenBank/DDBJ whole genome shotgun (WGS) entry which is preliminary data.</text>
</comment>
<dbReference type="Pfam" id="PF01408">
    <property type="entry name" value="GFO_IDH_MocA"/>
    <property type="match status" value="1"/>
</dbReference>
<dbReference type="InterPro" id="IPR051450">
    <property type="entry name" value="Gfo/Idh/MocA_Oxidoreductases"/>
</dbReference>
<reference evidence="4 5" key="1">
    <citation type="journal article" date="2019" name="Anaerobe">
        <title>Detection of Robinsoniella peoriensis in multiple bone samples of a trauma patient.</title>
        <authorList>
            <person name="Schrottner P."/>
            <person name="Hartwich K."/>
            <person name="Bunk B."/>
            <person name="Schober I."/>
            <person name="Helbig S."/>
            <person name="Rudolph W.W."/>
            <person name="Gunzer F."/>
        </authorList>
    </citation>
    <scope>NUCLEOTIDE SEQUENCE [LARGE SCALE GENOMIC DNA]</scope>
    <source>
        <strain evidence="4 5">DSM 106044</strain>
    </source>
</reference>
<dbReference type="EC" id="1.-.-.-" evidence="4"/>
<organism evidence="4 5">
    <name type="scientific">Robinsoniella peoriensis</name>
    <dbReference type="NCBI Taxonomy" id="180332"/>
    <lineage>
        <taxon>Bacteria</taxon>
        <taxon>Bacillati</taxon>
        <taxon>Bacillota</taxon>
        <taxon>Clostridia</taxon>
        <taxon>Lachnospirales</taxon>
        <taxon>Lachnospiraceae</taxon>
        <taxon>Robinsoniella</taxon>
    </lineage>
</organism>
<dbReference type="GO" id="GO:0016491">
    <property type="term" value="F:oxidoreductase activity"/>
    <property type="evidence" value="ECO:0007669"/>
    <property type="project" value="UniProtKB-KW"/>
</dbReference>
<name>A0A4U8Q9T2_9FIRM</name>
<keyword evidence="4" id="KW-0560">Oxidoreductase</keyword>
<protein>
    <submittedName>
        <fullName evidence="4">Putative oxidoreductase YteT</fullName>
        <ecNumber evidence="4">1.-.-.-</ecNumber>
    </submittedName>
</protein>
<sequence length="421" mass="47784">MPERNEAFMKQIKLGLIGAGERGANCYAPYALKFPSEVKFVCVAEPLADRRNTFGKTHRIADEDRYEDWKDMIGKGYELDGVIIATQDRQHYEPAMAAIQAGLNVLLEKPMAETAEKTKAIVEAAKEKGVLLMVCHVLRHTPFFQSVKETLDSGVIGEVKSIHHIENIGYWHFAHSYVRGNWRNTEETTPMIVAKCSHDTDIFNFLLGGKKCERISSFGSLSYFTRANMPEHATKNCMEGCPHNKTCLYSAYNYLDDREMRQNFRDIVMRTDDREAFLTHLKESPYSRCVYQCDNDAADHQVVSMVYEDGVTVSWQASAFTMDIKRQTKIMGTKGELEGSIDEDQYVVRDFATGNETTIKIHTPRTLHSGGDECIMRNFTQALLNPDKESRRFGAELSLQGHVMAFAAEYSRKHDGEVVVL</sequence>
<evidence type="ECO:0000259" key="3">
    <source>
        <dbReference type="Pfam" id="PF02894"/>
    </source>
</evidence>
<comment type="similarity">
    <text evidence="1">Belongs to the Gfo/Idh/MocA family.</text>
</comment>
<dbReference type="PANTHER" id="PTHR43377">
    <property type="entry name" value="BILIVERDIN REDUCTASE A"/>
    <property type="match status" value="1"/>
</dbReference>
<evidence type="ECO:0000313" key="4">
    <source>
        <dbReference type="EMBL" id="TLC98585.1"/>
    </source>
</evidence>
<dbReference type="Gene3D" id="3.30.360.10">
    <property type="entry name" value="Dihydrodipicolinate Reductase, domain 2"/>
    <property type="match status" value="1"/>
</dbReference>
<dbReference type="InterPro" id="IPR036291">
    <property type="entry name" value="NAD(P)-bd_dom_sf"/>
</dbReference>
<evidence type="ECO:0000259" key="2">
    <source>
        <dbReference type="Pfam" id="PF01408"/>
    </source>
</evidence>
<proteinExistence type="inferred from homology"/>
<dbReference type="AlphaFoldDB" id="A0A4U8Q9T2"/>
<dbReference type="Gene3D" id="3.40.50.720">
    <property type="entry name" value="NAD(P)-binding Rossmann-like Domain"/>
    <property type="match status" value="1"/>
</dbReference>
<evidence type="ECO:0000313" key="5">
    <source>
        <dbReference type="Proteomes" id="UP000306509"/>
    </source>
</evidence>
<dbReference type="GO" id="GO:0000166">
    <property type="term" value="F:nucleotide binding"/>
    <property type="evidence" value="ECO:0007669"/>
    <property type="project" value="InterPro"/>
</dbReference>
<dbReference type="SUPFAM" id="SSF55347">
    <property type="entry name" value="Glyceraldehyde-3-phosphate dehydrogenase-like, C-terminal domain"/>
    <property type="match status" value="1"/>
</dbReference>
<dbReference type="PANTHER" id="PTHR43377:SF2">
    <property type="entry name" value="BINDING ROSSMANN FOLD OXIDOREDUCTASE, PUTATIVE (AFU_ORTHOLOGUE AFUA_4G00560)-RELATED"/>
    <property type="match status" value="1"/>
</dbReference>
<evidence type="ECO:0000256" key="1">
    <source>
        <dbReference type="ARBA" id="ARBA00010928"/>
    </source>
</evidence>
<feature type="domain" description="Gfo/Idh/MocA-like oxidoreductase N-terminal" evidence="2">
    <location>
        <begin position="12"/>
        <end position="135"/>
    </location>
</feature>
<dbReference type="EMBL" id="QGQD01000090">
    <property type="protein sequence ID" value="TLC98585.1"/>
    <property type="molecule type" value="Genomic_DNA"/>
</dbReference>
<dbReference type="Pfam" id="PF02894">
    <property type="entry name" value="GFO_IDH_MocA_C"/>
    <property type="match status" value="1"/>
</dbReference>
<dbReference type="InterPro" id="IPR004104">
    <property type="entry name" value="Gfo/Idh/MocA-like_OxRdtase_C"/>
</dbReference>
<keyword evidence="5" id="KW-1185">Reference proteome</keyword>
<dbReference type="Proteomes" id="UP000306509">
    <property type="component" value="Unassembled WGS sequence"/>
</dbReference>
<feature type="domain" description="Gfo/Idh/MocA-like oxidoreductase C-terminal" evidence="3">
    <location>
        <begin position="148"/>
        <end position="345"/>
    </location>
</feature>
<dbReference type="InterPro" id="IPR000683">
    <property type="entry name" value="Gfo/Idh/MocA-like_OxRdtase_N"/>
</dbReference>
<gene>
    <name evidence="4" type="primary">yteT_2</name>
    <name evidence="4" type="ORF">DSM106044_04588</name>
</gene>
<dbReference type="STRING" id="180332.GCA_000797495_01206"/>
<dbReference type="SUPFAM" id="SSF51735">
    <property type="entry name" value="NAD(P)-binding Rossmann-fold domains"/>
    <property type="match status" value="1"/>
</dbReference>